<feature type="transmembrane region" description="Helical" evidence="10">
    <location>
        <begin position="257"/>
        <end position="279"/>
    </location>
</feature>
<keyword evidence="6 10" id="KW-1133">Transmembrane helix</keyword>
<organism evidence="12 13">
    <name type="scientific">Pectinatus haikarae</name>
    <dbReference type="NCBI Taxonomy" id="349096"/>
    <lineage>
        <taxon>Bacteria</taxon>
        <taxon>Bacillati</taxon>
        <taxon>Bacillota</taxon>
        <taxon>Negativicutes</taxon>
        <taxon>Selenomonadales</taxon>
        <taxon>Selenomonadaceae</taxon>
        <taxon>Pectinatus</taxon>
    </lineage>
</organism>
<feature type="coiled-coil region" evidence="9">
    <location>
        <begin position="214"/>
        <end position="248"/>
    </location>
</feature>
<dbReference type="InterPro" id="IPR036259">
    <property type="entry name" value="MFS_trans_sf"/>
</dbReference>
<evidence type="ECO:0000256" key="1">
    <source>
        <dbReference type="ARBA" id="ARBA00004651"/>
    </source>
</evidence>
<dbReference type="PANTHER" id="PTHR48020">
    <property type="entry name" value="PROTON MYO-INOSITOL COTRANSPORTER"/>
    <property type="match status" value="1"/>
</dbReference>
<sequence>MSKRVDPKKYVILIGLVATFGSLLFGYDTGVVNGALPFMARPDQLNLSPVLEGAITGAIGLGAALGCLIGGRLADLLGRRKNLLYLSILFFLATIGCSLSPNAYIMIAFRFILGVAVGASSVTVPIYLAEIATKETRGRMVGLMDLVVVSGQLLAFIINAVLAIQLGNTSHVWRYMIAVAAIPAVALFAGMLKTDESPRWLVAKGRISEAMSVLHKTRTTKEQVIAELNELQDLLSKEENRKNFTLSDLKTRWIRRLLFLGIGLSITQQITGVNSIMFYGSQILTSSGFSTQAALIGNIGNGVISVLGGLFGLYLVGKIGRRPMLTLGLAGTTVCMLGITLISHFAPHSSQLPFYVLGLTITFLAFQQSCVSPVTWLMCSEIFPLRMRATGTGMAVFFQWIGNFAVSFTFPILLNGLGLSLTFAVFVIMGLCAIIFVQLFMPETRGRTLEQLENDFKVD</sequence>
<evidence type="ECO:0000256" key="10">
    <source>
        <dbReference type="SAM" id="Phobius"/>
    </source>
</evidence>
<dbReference type="CDD" id="cd17359">
    <property type="entry name" value="MFS_XylE_like"/>
    <property type="match status" value="1"/>
</dbReference>
<dbReference type="InterPro" id="IPR003663">
    <property type="entry name" value="Sugar/inositol_transpt"/>
</dbReference>
<protein>
    <submittedName>
        <fullName evidence="12">Major inositol transporter-like SP family MFS transporter</fullName>
    </submittedName>
</protein>
<feature type="transmembrane region" description="Helical" evidence="10">
    <location>
        <begin position="419"/>
        <end position="441"/>
    </location>
</feature>
<accession>A0ABT9Y8L4</accession>
<keyword evidence="9" id="KW-0175">Coiled coil</keyword>
<feature type="transmembrane region" description="Helical" evidence="10">
    <location>
        <begin position="299"/>
        <end position="317"/>
    </location>
</feature>
<evidence type="ECO:0000256" key="7">
    <source>
        <dbReference type="ARBA" id="ARBA00023136"/>
    </source>
</evidence>
<keyword evidence="13" id="KW-1185">Reference proteome</keyword>
<feature type="transmembrane region" description="Helical" evidence="10">
    <location>
        <begin position="352"/>
        <end position="379"/>
    </location>
</feature>
<reference evidence="12 13" key="1">
    <citation type="submission" date="2023-07" db="EMBL/GenBank/DDBJ databases">
        <title>Genomic Encyclopedia of Type Strains, Phase IV (KMG-IV): sequencing the most valuable type-strain genomes for metagenomic binning, comparative biology and taxonomic classification.</title>
        <authorList>
            <person name="Goeker M."/>
        </authorList>
    </citation>
    <scope>NUCLEOTIDE SEQUENCE [LARGE SCALE GENOMIC DNA]</scope>
    <source>
        <strain evidence="12 13">DSM 16980</strain>
    </source>
</reference>
<evidence type="ECO:0000256" key="6">
    <source>
        <dbReference type="ARBA" id="ARBA00022989"/>
    </source>
</evidence>
<dbReference type="InterPro" id="IPR020846">
    <property type="entry name" value="MFS_dom"/>
</dbReference>
<dbReference type="InterPro" id="IPR050814">
    <property type="entry name" value="Myo-inositol_Transporter"/>
</dbReference>
<name>A0ABT9Y8L4_9FIRM</name>
<comment type="caution">
    <text evidence="12">The sequence shown here is derived from an EMBL/GenBank/DDBJ whole genome shotgun (WGS) entry which is preliminary data.</text>
</comment>
<dbReference type="Pfam" id="PF00083">
    <property type="entry name" value="Sugar_tr"/>
    <property type="match status" value="1"/>
</dbReference>
<keyword evidence="5 10" id="KW-0812">Transmembrane</keyword>
<evidence type="ECO:0000256" key="3">
    <source>
        <dbReference type="ARBA" id="ARBA00022448"/>
    </source>
</evidence>
<evidence type="ECO:0000256" key="4">
    <source>
        <dbReference type="ARBA" id="ARBA00022475"/>
    </source>
</evidence>
<evidence type="ECO:0000256" key="5">
    <source>
        <dbReference type="ARBA" id="ARBA00022692"/>
    </source>
</evidence>
<dbReference type="InterPro" id="IPR005829">
    <property type="entry name" value="Sugar_transporter_CS"/>
</dbReference>
<dbReference type="SUPFAM" id="SSF103473">
    <property type="entry name" value="MFS general substrate transporter"/>
    <property type="match status" value="1"/>
</dbReference>
<dbReference type="PRINTS" id="PR00171">
    <property type="entry name" value="SUGRTRNSPORT"/>
</dbReference>
<dbReference type="InterPro" id="IPR005828">
    <property type="entry name" value="MFS_sugar_transport-like"/>
</dbReference>
<dbReference type="PROSITE" id="PS50850">
    <property type="entry name" value="MFS"/>
    <property type="match status" value="1"/>
</dbReference>
<dbReference type="NCBIfam" id="TIGR00879">
    <property type="entry name" value="SP"/>
    <property type="match status" value="1"/>
</dbReference>
<dbReference type="PROSITE" id="PS00216">
    <property type="entry name" value="SUGAR_TRANSPORT_1"/>
    <property type="match status" value="1"/>
</dbReference>
<comment type="subcellular location">
    <subcellularLocation>
        <location evidence="1">Cell membrane</location>
        <topology evidence="1">Multi-pass membrane protein</topology>
    </subcellularLocation>
</comment>
<dbReference type="PROSITE" id="PS00217">
    <property type="entry name" value="SUGAR_TRANSPORT_2"/>
    <property type="match status" value="1"/>
</dbReference>
<dbReference type="PANTHER" id="PTHR48020:SF12">
    <property type="entry name" value="PROTON MYO-INOSITOL COTRANSPORTER"/>
    <property type="match status" value="1"/>
</dbReference>
<gene>
    <name evidence="12" type="ORF">J2S01_001896</name>
</gene>
<feature type="transmembrane region" description="Helical" evidence="10">
    <location>
        <begin position="172"/>
        <end position="192"/>
    </location>
</feature>
<dbReference type="EMBL" id="JAUSUE010000013">
    <property type="protein sequence ID" value="MDQ0204171.1"/>
    <property type="molecule type" value="Genomic_DNA"/>
</dbReference>
<feature type="transmembrane region" description="Helical" evidence="10">
    <location>
        <begin position="50"/>
        <end position="71"/>
    </location>
</feature>
<evidence type="ECO:0000313" key="12">
    <source>
        <dbReference type="EMBL" id="MDQ0204171.1"/>
    </source>
</evidence>
<feature type="transmembrane region" description="Helical" evidence="10">
    <location>
        <begin position="324"/>
        <end position="346"/>
    </location>
</feature>
<feature type="transmembrane region" description="Helical" evidence="10">
    <location>
        <begin position="141"/>
        <end position="166"/>
    </location>
</feature>
<dbReference type="Gene3D" id="1.20.1250.20">
    <property type="entry name" value="MFS general substrate transporter like domains"/>
    <property type="match status" value="1"/>
</dbReference>
<feature type="domain" description="Major facilitator superfamily (MFS) profile" evidence="11">
    <location>
        <begin position="14"/>
        <end position="445"/>
    </location>
</feature>
<evidence type="ECO:0000256" key="9">
    <source>
        <dbReference type="SAM" id="Coils"/>
    </source>
</evidence>
<keyword evidence="4" id="KW-1003">Cell membrane</keyword>
<evidence type="ECO:0000256" key="2">
    <source>
        <dbReference type="ARBA" id="ARBA00010992"/>
    </source>
</evidence>
<evidence type="ECO:0000313" key="13">
    <source>
        <dbReference type="Proteomes" id="UP001239167"/>
    </source>
</evidence>
<dbReference type="Proteomes" id="UP001239167">
    <property type="component" value="Unassembled WGS sequence"/>
</dbReference>
<keyword evidence="3 8" id="KW-0813">Transport</keyword>
<feature type="transmembrane region" description="Helical" evidence="10">
    <location>
        <begin position="107"/>
        <end position="129"/>
    </location>
</feature>
<feature type="transmembrane region" description="Helical" evidence="10">
    <location>
        <begin position="83"/>
        <end position="101"/>
    </location>
</feature>
<feature type="transmembrane region" description="Helical" evidence="10">
    <location>
        <begin position="391"/>
        <end position="413"/>
    </location>
</feature>
<dbReference type="InterPro" id="IPR047984">
    <property type="entry name" value="XylE-like"/>
</dbReference>
<comment type="similarity">
    <text evidence="2 8">Belongs to the major facilitator superfamily. Sugar transporter (TC 2.A.1.1) family.</text>
</comment>
<evidence type="ECO:0000259" key="11">
    <source>
        <dbReference type="PROSITE" id="PS50850"/>
    </source>
</evidence>
<keyword evidence="7 10" id="KW-0472">Membrane</keyword>
<proteinExistence type="inferred from homology"/>
<evidence type="ECO:0000256" key="8">
    <source>
        <dbReference type="RuleBase" id="RU003346"/>
    </source>
</evidence>